<protein>
    <submittedName>
        <fullName evidence="1">Uncharacterized protein</fullName>
    </submittedName>
</protein>
<evidence type="ECO:0000313" key="1">
    <source>
        <dbReference type="EMBL" id="KAK8838750.1"/>
    </source>
</evidence>
<dbReference type="EMBL" id="JAPFFF010000054">
    <property type="protein sequence ID" value="KAK8838750.1"/>
    <property type="molecule type" value="Genomic_DNA"/>
</dbReference>
<sequence length="121" mass="14502">MTFRGEISVLNRVRYDSKRALNKLQEDGINFAENVQQFQIKIKELIGDLEKVHDDKWGKIECQKDYLMDLILLVDKMVDYNQNPTIEKHEYLRSVALTYGGIIQEFIQKEMNKQKERQFRF</sequence>
<keyword evidence="2" id="KW-1185">Reference proteome</keyword>
<comment type="caution">
    <text evidence="1">The sequence shown here is derived from an EMBL/GenBank/DDBJ whole genome shotgun (WGS) entry which is preliminary data.</text>
</comment>
<organism evidence="1 2">
    <name type="scientific">Tritrichomonas musculus</name>
    <dbReference type="NCBI Taxonomy" id="1915356"/>
    <lineage>
        <taxon>Eukaryota</taxon>
        <taxon>Metamonada</taxon>
        <taxon>Parabasalia</taxon>
        <taxon>Tritrichomonadida</taxon>
        <taxon>Tritrichomonadidae</taxon>
        <taxon>Tritrichomonas</taxon>
    </lineage>
</organism>
<reference evidence="1 2" key="1">
    <citation type="submission" date="2024-04" db="EMBL/GenBank/DDBJ databases">
        <title>Tritrichomonas musculus Genome.</title>
        <authorList>
            <person name="Alves-Ferreira E."/>
            <person name="Grigg M."/>
            <person name="Lorenzi H."/>
            <person name="Galac M."/>
        </authorList>
    </citation>
    <scope>NUCLEOTIDE SEQUENCE [LARGE SCALE GENOMIC DNA]</scope>
    <source>
        <strain evidence="1 2">EAF2021</strain>
    </source>
</reference>
<proteinExistence type="predicted"/>
<accession>A0ABR2GXU2</accession>
<evidence type="ECO:0000313" key="2">
    <source>
        <dbReference type="Proteomes" id="UP001470230"/>
    </source>
</evidence>
<dbReference type="Proteomes" id="UP001470230">
    <property type="component" value="Unassembled WGS sequence"/>
</dbReference>
<gene>
    <name evidence="1" type="ORF">M9Y10_032789</name>
</gene>
<name>A0ABR2GXU2_9EUKA</name>